<feature type="compositionally biased region" description="Basic and acidic residues" evidence="1">
    <location>
        <begin position="170"/>
        <end position="179"/>
    </location>
</feature>
<feature type="compositionally biased region" description="Acidic residues" evidence="1">
    <location>
        <begin position="491"/>
        <end position="517"/>
    </location>
</feature>
<feature type="region of interest" description="Disordered" evidence="1">
    <location>
        <begin position="1"/>
        <end position="27"/>
    </location>
</feature>
<feature type="region of interest" description="Disordered" evidence="1">
    <location>
        <begin position="104"/>
        <end position="569"/>
    </location>
</feature>
<feature type="compositionally biased region" description="Basic and acidic residues" evidence="1">
    <location>
        <begin position="104"/>
        <end position="140"/>
    </location>
</feature>
<evidence type="ECO:0000313" key="2">
    <source>
        <dbReference type="EMBL" id="KFH45404.1"/>
    </source>
</evidence>
<accession>A0A086T7S2</accession>
<gene>
    <name evidence="2" type="ORF">ACRE_037410</name>
</gene>
<feature type="compositionally biased region" description="Low complexity" evidence="1">
    <location>
        <begin position="304"/>
        <end position="314"/>
    </location>
</feature>
<feature type="compositionally biased region" description="Basic and acidic residues" evidence="1">
    <location>
        <begin position="189"/>
        <end position="198"/>
    </location>
</feature>
<feature type="compositionally biased region" description="Basic and acidic residues" evidence="1">
    <location>
        <begin position="226"/>
        <end position="239"/>
    </location>
</feature>
<evidence type="ECO:0000313" key="3">
    <source>
        <dbReference type="Proteomes" id="UP000029964"/>
    </source>
</evidence>
<organism evidence="2 3">
    <name type="scientific">Hapsidospora chrysogenum (strain ATCC 11550 / CBS 779.69 / DSM 880 / IAM 14645 / JCM 23072 / IMI 49137)</name>
    <name type="common">Acremonium chrysogenum</name>
    <dbReference type="NCBI Taxonomy" id="857340"/>
    <lineage>
        <taxon>Eukaryota</taxon>
        <taxon>Fungi</taxon>
        <taxon>Dikarya</taxon>
        <taxon>Ascomycota</taxon>
        <taxon>Pezizomycotina</taxon>
        <taxon>Sordariomycetes</taxon>
        <taxon>Hypocreomycetidae</taxon>
        <taxon>Hypocreales</taxon>
        <taxon>Bionectriaceae</taxon>
        <taxon>Hapsidospora</taxon>
    </lineage>
</organism>
<dbReference type="STRING" id="857340.A0A086T7S2"/>
<feature type="compositionally biased region" description="Polar residues" evidence="1">
    <location>
        <begin position="479"/>
        <end position="489"/>
    </location>
</feature>
<dbReference type="EMBL" id="JPKY01000032">
    <property type="protein sequence ID" value="KFH45404.1"/>
    <property type="molecule type" value="Genomic_DNA"/>
</dbReference>
<dbReference type="OrthoDB" id="3595585at2759"/>
<evidence type="ECO:0000256" key="1">
    <source>
        <dbReference type="SAM" id="MobiDB-lite"/>
    </source>
</evidence>
<dbReference type="Proteomes" id="UP000029964">
    <property type="component" value="Unassembled WGS sequence"/>
</dbReference>
<name>A0A086T7S2_HAPC1</name>
<comment type="caution">
    <text evidence="2">The sequence shown here is derived from an EMBL/GenBank/DDBJ whole genome shotgun (WGS) entry which is preliminary data.</text>
</comment>
<proteinExistence type="predicted"/>
<dbReference type="AlphaFoldDB" id="A0A086T7S2"/>
<keyword evidence="3" id="KW-1185">Reference proteome</keyword>
<dbReference type="HOGENOM" id="CLU_024590_0_0_1"/>
<feature type="compositionally biased region" description="Acidic residues" evidence="1">
    <location>
        <begin position="430"/>
        <end position="442"/>
    </location>
</feature>
<feature type="compositionally biased region" description="Basic residues" evidence="1">
    <location>
        <begin position="546"/>
        <end position="569"/>
    </location>
</feature>
<protein>
    <submittedName>
        <fullName evidence="2">Uncharacterized protein</fullName>
    </submittedName>
</protein>
<feature type="compositionally biased region" description="Polar residues" evidence="1">
    <location>
        <begin position="1"/>
        <end position="24"/>
    </location>
</feature>
<sequence length="569" mass="62463">MPTVSTPSRQPAVVSSQPLATSPGGSDEFTRLHITPLDAELLKVIVPASALPAAQDISYHTIETFPEKRYGFVNLPKADADKLRAKLNGAVLKGCKIRIEKARPEKTFEPAGMEEKKSKKDKDSSKHKSESSKKRKREDNVVGGVALTDRKVKRGWTETPGESAKRKKKDRSEKGDKGKEKKKKRTKSKYTDQEECLLKTKIPPNAMGNISKDDVSHKKKKRGKGSSREVTVHEFEKTTKFPSFLKDSSSGSSRPAAAEYVEGKGWVDEDGNTVEPVTIKKPAKPVKSASKKTPVQEEEDSDDTSSSGSSSSSEAEAESEADAKTGKRAVSEDDSDTSSSGSSDDDDDEDVPKTVEHVTPKLVTMVVEAAQPASSPTARNLTIKIPPPTTPSDGKVHPLEALYKRPKPADGTNETPAAQKSEPFTFFGGVEEEGEDDDDGGEVADKATPMPMTPFTRQEFEWRTVRSAAPTPDTAHPSRMQNILWSSQQDGDVDDDMEDAESEGEDEEGKEEEDADGETGANSKAPTSDFQAWFWENRRDLNQSWMKRRKTAAKEKRHRENKARASRAV</sequence>
<reference evidence="3" key="1">
    <citation type="journal article" date="2014" name="Genome Announc.">
        <title>Genome sequence and annotation of Acremonium chrysogenum, producer of the beta-lactam antibiotic cephalosporin C.</title>
        <authorList>
            <person name="Terfehr D."/>
            <person name="Dahlmann T.A."/>
            <person name="Specht T."/>
            <person name="Zadra I."/>
            <person name="Kuernsteiner H."/>
            <person name="Kueck U."/>
        </authorList>
    </citation>
    <scope>NUCLEOTIDE SEQUENCE [LARGE SCALE GENOMIC DNA]</scope>
    <source>
        <strain evidence="3">ATCC 11550 / CBS 779.69 / DSM 880 / IAM 14645 / JCM 23072 / IMI 49137</strain>
    </source>
</reference>
<feature type="compositionally biased region" description="Basic and acidic residues" evidence="1">
    <location>
        <begin position="321"/>
        <end position="331"/>
    </location>
</feature>